<proteinExistence type="predicted"/>
<comment type="caution">
    <text evidence="2">The sequence shown here is derived from an EMBL/GenBank/DDBJ whole genome shotgun (WGS) entry which is preliminary data.</text>
</comment>
<dbReference type="EMBL" id="AMFJ01036217">
    <property type="protein sequence ID" value="EKD24552.1"/>
    <property type="molecule type" value="Genomic_DNA"/>
</dbReference>
<feature type="coiled-coil region" evidence="1">
    <location>
        <begin position="64"/>
        <end position="91"/>
    </location>
</feature>
<accession>K1XHH8</accession>
<evidence type="ECO:0000313" key="2">
    <source>
        <dbReference type="EMBL" id="EKD24552.1"/>
    </source>
</evidence>
<sequence length="146" mass="16797">MTNYLRKNGKKEREKYVPITVEIKVKSIPDNFPASCGKMVGKTYPATKHEDPRGNIWYNILKDLVFEKEKKEKVEAKKGEEKQEIKKEEKKQEFGVAGMGTSSQEDLFGKGKEVEVLCAPPPKEVVKKVSFKNRTYIRLHAKYCSN</sequence>
<keyword evidence="1" id="KW-0175">Coiled coil</keyword>
<dbReference type="AlphaFoldDB" id="K1XHH8"/>
<gene>
    <name evidence="2" type="ORF">ACD_80C00210G0001</name>
</gene>
<organism evidence="2">
    <name type="scientific">uncultured bacterium</name>
    <name type="common">gcode 4</name>
    <dbReference type="NCBI Taxonomy" id="1234023"/>
    <lineage>
        <taxon>Bacteria</taxon>
        <taxon>environmental samples</taxon>
    </lineage>
</organism>
<reference evidence="2" key="1">
    <citation type="journal article" date="2012" name="Science">
        <title>Fermentation, hydrogen, and sulfur metabolism in multiple uncultivated bacterial phyla.</title>
        <authorList>
            <person name="Wrighton K.C."/>
            <person name="Thomas B.C."/>
            <person name="Sharon I."/>
            <person name="Miller C.S."/>
            <person name="Castelle C.J."/>
            <person name="VerBerkmoes N.C."/>
            <person name="Wilkins M.J."/>
            <person name="Hettich R.L."/>
            <person name="Lipton M.S."/>
            <person name="Williams K.H."/>
            <person name="Long P.E."/>
            <person name="Banfield J.F."/>
        </authorList>
    </citation>
    <scope>NUCLEOTIDE SEQUENCE [LARGE SCALE GENOMIC DNA]</scope>
</reference>
<protein>
    <submittedName>
        <fullName evidence="2">Uncharacterized protein</fullName>
    </submittedName>
</protein>
<evidence type="ECO:0000256" key="1">
    <source>
        <dbReference type="SAM" id="Coils"/>
    </source>
</evidence>
<name>K1XHH8_9BACT</name>